<protein>
    <submittedName>
        <fullName evidence="1">Uncharacterized protein</fullName>
    </submittedName>
</protein>
<accession>E4T5S5</accession>
<organism evidence="1 2">
    <name type="scientific">Paludibacter propionicigenes (strain DSM 17365 / JCM 13257 / WB4)</name>
    <dbReference type="NCBI Taxonomy" id="694427"/>
    <lineage>
        <taxon>Bacteria</taxon>
        <taxon>Pseudomonadati</taxon>
        <taxon>Bacteroidota</taxon>
        <taxon>Bacteroidia</taxon>
        <taxon>Bacteroidales</taxon>
        <taxon>Paludibacteraceae</taxon>
        <taxon>Paludibacter</taxon>
    </lineage>
</organism>
<dbReference type="EMBL" id="CP002345">
    <property type="protein sequence ID" value="ADQ80069.1"/>
    <property type="molecule type" value="Genomic_DNA"/>
</dbReference>
<dbReference type="Proteomes" id="UP000008718">
    <property type="component" value="Chromosome"/>
</dbReference>
<name>E4T5S5_PALPW</name>
<dbReference type="Pfam" id="PF19775">
    <property type="entry name" value="DUF6261"/>
    <property type="match status" value="1"/>
</dbReference>
<reference key="1">
    <citation type="submission" date="2010-11" db="EMBL/GenBank/DDBJ databases">
        <title>The complete genome of Paludibacter propionicigenes DSM 17365.</title>
        <authorList>
            <consortium name="US DOE Joint Genome Institute (JGI-PGF)"/>
            <person name="Lucas S."/>
            <person name="Copeland A."/>
            <person name="Lapidus A."/>
            <person name="Bruce D."/>
            <person name="Goodwin L."/>
            <person name="Pitluck S."/>
            <person name="Kyrpides N."/>
            <person name="Mavromatis K."/>
            <person name="Ivanova N."/>
            <person name="Munk A.C."/>
            <person name="Brettin T."/>
            <person name="Detter J.C."/>
            <person name="Han C."/>
            <person name="Tapia R."/>
            <person name="Land M."/>
            <person name="Hauser L."/>
            <person name="Markowitz V."/>
            <person name="Cheng J.-F."/>
            <person name="Hugenholtz P."/>
            <person name="Woyke T."/>
            <person name="Wu D."/>
            <person name="Gronow S."/>
            <person name="Wellnitz S."/>
            <person name="Brambilla E."/>
            <person name="Klenk H.-P."/>
            <person name="Eisen J.A."/>
        </authorList>
    </citation>
    <scope>NUCLEOTIDE SEQUENCE</scope>
    <source>
        <strain>WB4</strain>
    </source>
</reference>
<dbReference type="OrthoDB" id="1123246at2"/>
<keyword evidence="2" id="KW-1185">Reference proteome</keyword>
<reference evidence="1 2" key="2">
    <citation type="journal article" date="2011" name="Stand. Genomic Sci.">
        <title>Complete genome sequence of Paludibacter propionicigenes type strain (WB4).</title>
        <authorList>
            <person name="Gronow S."/>
            <person name="Munk C."/>
            <person name="Lapidus A."/>
            <person name="Nolan M."/>
            <person name="Lucas S."/>
            <person name="Hammon N."/>
            <person name="Deshpande S."/>
            <person name="Cheng J.F."/>
            <person name="Tapia R."/>
            <person name="Han C."/>
            <person name="Goodwin L."/>
            <person name="Pitluck S."/>
            <person name="Liolios K."/>
            <person name="Ivanova N."/>
            <person name="Mavromatis K."/>
            <person name="Mikhailova N."/>
            <person name="Pati A."/>
            <person name="Chen A."/>
            <person name="Palaniappan K."/>
            <person name="Land M."/>
            <person name="Hauser L."/>
            <person name="Chang Y.J."/>
            <person name="Jeffries C.D."/>
            <person name="Brambilla E."/>
            <person name="Rohde M."/>
            <person name="Goker M."/>
            <person name="Detter J.C."/>
            <person name="Woyke T."/>
            <person name="Bristow J."/>
            <person name="Eisen J.A."/>
            <person name="Markowitz V."/>
            <person name="Hugenholtz P."/>
            <person name="Kyrpides N.C."/>
            <person name="Klenk H.P."/>
        </authorList>
    </citation>
    <scope>NUCLEOTIDE SEQUENCE [LARGE SCALE GENOMIC DNA]</scope>
    <source>
        <strain evidence="2">DSM 17365 / JCM 13257 / WB4</strain>
    </source>
</reference>
<dbReference type="RefSeq" id="WP_013445438.1">
    <property type="nucleotide sequence ID" value="NC_014734.1"/>
</dbReference>
<evidence type="ECO:0000313" key="1">
    <source>
        <dbReference type="EMBL" id="ADQ80069.1"/>
    </source>
</evidence>
<dbReference type="InterPro" id="IPR046228">
    <property type="entry name" value="DUF6261"/>
</dbReference>
<dbReference type="HOGENOM" id="CLU_1141715_0_0_10"/>
<gene>
    <name evidence="1" type="ordered locus">Palpr_1930</name>
</gene>
<dbReference type="eggNOG" id="ENOG5033YD2">
    <property type="taxonomic scope" value="Bacteria"/>
</dbReference>
<evidence type="ECO:0000313" key="2">
    <source>
        <dbReference type="Proteomes" id="UP000008718"/>
    </source>
</evidence>
<proteinExistence type="predicted"/>
<sequence>MENHSLSPLYVAKLPLKALYALNKSTIELSKPIAGMIGPIAQAGLNYLESINLQLAVPLNNSSKSSFTKEVQKLDAERDTDINEIKRVTASYLKSSNPEKKSAASLLQLFLAPFWAVDGMPQDIETGIVEDMIAKYNARPDLMAAANVIDVAGLFVSAAEKNRAFDLKWKSRNAEYSERPESASSLKPIVIAAYIQYCTAIEQMMNFAPNDTVTALFNQMDELRKSYRSQEGGKDTPPTPESK</sequence>
<dbReference type="AlphaFoldDB" id="E4T5S5"/>
<dbReference type="KEGG" id="ppn:Palpr_1930"/>